<evidence type="ECO:0000313" key="2">
    <source>
        <dbReference type="Proteomes" id="UP000016922"/>
    </source>
</evidence>
<dbReference type="AlphaFoldDB" id="S3D092"/>
<dbReference type="OMA" id="WRYHARE"/>
<sequence>MPGGEDQYHWALIVGPKQENETATGWRYHARERMAGKGGSKWYFEERDIGVVATSMLLVRILVGKVEKMERIQALLRTVPIRSSEPGWNCVG</sequence>
<dbReference type="KEGG" id="glz:GLAREA_12563"/>
<dbReference type="Pfam" id="PF21858">
    <property type="entry name" value="DUF6914"/>
    <property type="match status" value="1"/>
</dbReference>
<organism evidence="1 2">
    <name type="scientific">Glarea lozoyensis (strain ATCC 20868 / MF5171)</name>
    <dbReference type="NCBI Taxonomy" id="1116229"/>
    <lineage>
        <taxon>Eukaryota</taxon>
        <taxon>Fungi</taxon>
        <taxon>Dikarya</taxon>
        <taxon>Ascomycota</taxon>
        <taxon>Pezizomycotina</taxon>
        <taxon>Leotiomycetes</taxon>
        <taxon>Helotiales</taxon>
        <taxon>Helotiaceae</taxon>
        <taxon>Glarea</taxon>
    </lineage>
</organism>
<proteinExistence type="predicted"/>
<evidence type="ECO:0000313" key="1">
    <source>
        <dbReference type="EMBL" id="EPE31260.1"/>
    </source>
</evidence>
<dbReference type="GeneID" id="19471603"/>
<dbReference type="OrthoDB" id="2679825at2759"/>
<keyword evidence="2" id="KW-1185">Reference proteome</keyword>
<gene>
    <name evidence="1" type="ORF">GLAREA_12563</name>
</gene>
<accession>S3D092</accession>
<name>S3D092_GLAL2</name>
<dbReference type="InterPro" id="IPR054208">
    <property type="entry name" value="DUF6914"/>
</dbReference>
<dbReference type="RefSeq" id="XP_008081535.1">
    <property type="nucleotide sequence ID" value="XM_008083344.1"/>
</dbReference>
<dbReference type="Proteomes" id="UP000016922">
    <property type="component" value="Unassembled WGS sequence"/>
</dbReference>
<protein>
    <submittedName>
        <fullName evidence="1">Uncharacterized protein</fullName>
    </submittedName>
</protein>
<dbReference type="EMBL" id="KE145362">
    <property type="protein sequence ID" value="EPE31260.1"/>
    <property type="molecule type" value="Genomic_DNA"/>
</dbReference>
<reference evidence="1 2" key="1">
    <citation type="journal article" date="2013" name="BMC Genomics">
        <title>Genomics-driven discovery of the pneumocandin biosynthetic gene cluster in the fungus Glarea lozoyensis.</title>
        <authorList>
            <person name="Chen L."/>
            <person name="Yue Q."/>
            <person name="Zhang X."/>
            <person name="Xiang M."/>
            <person name="Wang C."/>
            <person name="Li S."/>
            <person name="Che Y."/>
            <person name="Ortiz-Lopez F.J."/>
            <person name="Bills G.F."/>
            <person name="Liu X."/>
            <person name="An Z."/>
        </authorList>
    </citation>
    <scope>NUCLEOTIDE SEQUENCE [LARGE SCALE GENOMIC DNA]</scope>
    <source>
        <strain evidence="2">ATCC 20868 / MF5171</strain>
    </source>
</reference>
<dbReference type="HOGENOM" id="CLU_2413443_0_0_1"/>